<organism evidence="5 6">
    <name type="scientific">Evansella caseinilytica</name>
    <dbReference type="NCBI Taxonomy" id="1503961"/>
    <lineage>
        <taxon>Bacteria</taxon>
        <taxon>Bacillati</taxon>
        <taxon>Bacillota</taxon>
        <taxon>Bacilli</taxon>
        <taxon>Bacillales</taxon>
        <taxon>Bacillaceae</taxon>
        <taxon>Evansella</taxon>
    </lineage>
</organism>
<dbReference type="Proteomes" id="UP000198935">
    <property type="component" value="Unassembled WGS sequence"/>
</dbReference>
<dbReference type="PROSITE" id="PS50949">
    <property type="entry name" value="HTH_GNTR"/>
    <property type="match status" value="1"/>
</dbReference>
<name>A0A1H3UIV2_9BACI</name>
<proteinExistence type="predicted"/>
<dbReference type="InterPro" id="IPR000524">
    <property type="entry name" value="Tscrpt_reg_HTH_GntR"/>
</dbReference>
<keyword evidence="2 5" id="KW-0238">DNA-binding</keyword>
<keyword evidence="1" id="KW-0805">Transcription regulation</keyword>
<reference evidence="6" key="1">
    <citation type="submission" date="2016-10" db="EMBL/GenBank/DDBJ databases">
        <authorList>
            <person name="Varghese N."/>
            <person name="Submissions S."/>
        </authorList>
    </citation>
    <scope>NUCLEOTIDE SEQUENCE [LARGE SCALE GENOMIC DNA]</scope>
    <source>
        <strain evidence="6">SP</strain>
    </source>
</reference>
<keyword evidence="6" id="KW-1185">Reference proteome</keyword>
<gene>
    <name evidence="5" type="ORF">SAMN05421736_12152</name>
</gene>
<dbReference type="Gene3D" id="1.10.10.10">
    <property type="entry name" value="Winged helix-like DNA-binding domain superfamily/Winged helix DNA-binding domain"/>
    <property type="match status" value="1"/>
</dbReference>
<dbReference type="GO" id="GO:0003700">
    <property type="term" value="F:DNA-binding transcription factor activity"/>
    <property type="evidence" value="ECO:0007669"/>
    <property type="project" value="InterPro"/>
</dbReference>
<feature type="domain" description="HTH gntR-type" evidence="4">
    <location>
        <begin position="9"/>
        <end position="77"/>
    </location>
</feature>
<evidence type="ECO:0000313" key="6">
    <source>
        <dbReference type="Proteomes" id="UP000198935"/>
    </source>
</evidence>
<dbReference type="InterPro" id="IPR036390">
    <property type="entry name" value="WH_DNA-bd_sf"/>
</dbReference>
<dbReference type="CDD" id="cd07377">
    <property type="entry name" value="WHTH_GntR"/>
    <property type="match status" value="1"/>
</dbReference>
<keyword evidence="3" id="KW-0804">Transcription</keyword>
<evidence type="ECO:0000256" key="1">
    <source>
        <dbReference type="ARBA" id="ARBA00023015"/>
    </source>
</evidence>
<dbReference type="STRING" id="1503961.SAMN05421736_12152"/>
<dbReference type="AlphaFoldDB" id="A0A1H3UIV2"/>
<dbReference type="SUPFAM" id="SSF46785">
    <property type="entry name" value="Winged helix' DNA-binding domain"/>
    <property type="match status" value="1"/>
</dbReference>
<dbReference type="Pfam" id="PF00392">
    <property type="entry name" value="GntR"/>
    <property type="match status" value="1"/>
</dbReference>
<evidence type="ECO:0000313" key="5">
    <source>
        <dbReference type="EMBL" id="SDZ61609.1"/>
    </source>
</evidence>
<sequence>MTISFDNNKPIFLQMKERIEDQILNDQLKEQEQIPSTTELVNFYKLNHLTIAKGIKLLVDAGVVYKKRGVGMFVAEGAKEKLLQQRKELFVDEYVLPLMQEAKKLGMAEEEIVHLMKQIKGREQT</sequence>
<dbReference type="EMBL" id="FNPI01000021">
    <property type="protein sequence ID" value="SDZ61609.1"/>
    <property type="molecule type" value="Genomic_DNA"/>
</dbReference>
<dbReference type="OrthoDB" id="162505at2"/>
<evidence type="ECO:0000256" key="2">
    <source>
        <dbReference type="ARBA" id="ARBA00023125"/>
    </source>
</evidence>
<dbReference type="InterPro" id="IPR036388">
    <property type="entry name" value="WH-like_DNA-bd_sf"/>
</dbReference>
<protein>
    <submittedName>
        <fullName evidence="5">DNA-binding transcriptional regulator YhcF, GntR family</fullName>
    </submittedName>
</protein>
<evidence type="ECO:0000259" key="4">
    <source>
        <dbReference type="PROSITE" id="PS50949"/>
    </source>
</evidence>
<dbReference type="SMART" id="SM00345">
    <property type="entry name" value="HTH_GNTR"/>
    <property type="match status" value="1"/>
</dbReference>
<accession>A0A1H3UIV2</accession>
<dbReference type="PANTHER" id="PTHR38445:SF10">
    <property type="entry name" value="GNTR-FAMILY TRANSCRIPTIONAL REGULATOR"/>
    <property type="match status" value="1"/>
</dbReference>
<dbReference type="PANTHER" id="PTHR38445">
    <property type="entry name" value="HTH-TYPE TRANSCRIPTIONAL REPRESSOR YTRA"/>
    <property type="match status" value="1"/>
</dbReference>
<dbReference type="GO" id="GO:0003677">
    <property type="term" value="F:DNA binding"/>
    <property type="evidence" value="ECO:0007669"/>
    <property type="project" value="UniProtKB-KW"/>
</dbReference>
<evidence type="ECO:0000256" key="3">
    <source>
        <dbReference type="ARBA" id="ARBA00023163"/>
    </source>
</evidence>